<comment type="caution">
    <text evidence="2">The sequence shown here is derived from an EMBL/GenBank/DDBJ whole genome shotgun (WGS) entry which is preliminary data.</text>
</comment>
<accession>A0A9Q3PB31</accession>
<reference evidence="2" key="1">
    <citation type="submission" date="2021-03" db="EMBL/GenBank/DDBJ databases">
        <title>Draft genome sequence of rust myrtle Austropuccinia psidii MF-1, a brazilian biotype.</title>
        <authorList>
            <person name="Quecine M.C."/>
            <person name="Pachon D.M.R."/>
            <person name="Bonatelli M.L."/>
            <person name="Correr F.H."/>
            <person name="Franceschini L.M."/>
            <person name="Leite T.F."/>
            <person name="Margarido G.R.A."/>
            <person name="Almeida C.A."/>
            <person name="Ferrarezi J.A."/>
            <person name="Labate C.A."/>
        </authorList>
    </citation>
    <scope>NUCLEOTIDE SEQUENCE</scope>
    <source>
        <strain evidence="2">MF-1</strain>
    </source>
</reference>
<name>A0A9Q3PB31_9BASI</name>
<feature type="compositionally biased region" description="Basic and acidic residues" evidence="1">
    <location>
        <begin position="149"/>
        <end position="161"/>
    </location>
</feature>
<protein>
    <submittedName>
        <fullName evidence="2">Uncharacterized protein</fullName>
    </submittedName>
</protein>
<dbReference type="EMBL" id="AVOT02059534">
    <property type="protein sequence ID" value="MBW0553191.1"/>
    <property type="molecule type" value="Genomic_DNA"/>
</dbReference>
<dbReference type="AlphaFoldDB" id="A0A9Q3PB31"/>
<keyword evidence="3" id="KW-1185">Reference proteome</keyword>
<organism evidence="2 3">
    <name type="scientific">Austropuccinia psidii MF-1</name>
    <dbReference type="NCBI Taxonomy" id="1389203"/>
    <lineage>
        <taxon>Eukaryota</taxon>
        <taxon>Fungi</taxon>
        <taxon>Dikarya</taxon>
        <taxon>Basidiomycota</taxon>
        <taxon>Pucciniomycotina</taxon>
        <taxon>Pucciniomycetes</taxon>
        <taxon>Pucciniales</taxon>
        <taxon>Sphaerophragmiaceae</taxon>
        <taxon>Austropuccinia</taxon>
    </lineage>
</organism>
<proteinExistence type="predicted"/>
<sequence length="218" mass="25212">MEHTSKANEDSSEENHKSFNIRKSKALNLFERDKKPIQETLASESYLFRDDIPDLFSGLLNQGNSLNNPCTFSKPEEEIQVLLEEIFKGNPWDNGVLSQPQSSITYQEIPPLFIKEFKQNSNINPQSPHFQAKLCEPSNYEVPFSKEMDKKPSEGILKKEDDENQPSANFEQTCQDQLTSEEKEILKLYDTFFNLNYQKVETTNLAQRLELNNSQLPK</sequence>
<feature type="region of interest" description="Disordered" evidence="1">
    <location>
        <begin position="149"/>
        <end position="172"/>
    </location>
</feature>
<gene>
    <name evidence="2" type="ORF">O181_092906</name>
</gene>
<evidence type="ECO:0000313" key="3">
    <source>
        <dbReference type="Proteomes" id="UP000765509"/>
    </source>
</evidence>
<evidence type="ECO:0000256" key="1">
    <source>
        <dbReference type="SAM" id="MobiDB-lite"/>
    </source>
</evidence>
<evidence type="ECO:0000313" key="2">
    <source>
        <dbReference type="EMBL" id="MBW0553191.1"/>
    </source>
</evidence>
<dbReference type="Proteomes" id="UP000765509">
    <property type="component" value="Unassembled WGS sequence"/>
</dbReference>